<dbReference type="STRING" id="253628.A0A0D2A2J5"/>
<feature type="region of interest" description="Disordered" evidence="1">
    <location>
        <begin position="417"/>
        <end position="604"/>
    </location>
</feature>
<proteinExistence type="predicted"/>
<feature type="compositionally biased region" description="Polar residues" evidence="1">
    <location>
        <begin position="790"/>
        <end position="801"/>
    </location>
</feature>
<feature type="compositionally biased region" description="Polar residues" evidence="1">
    <location>
        <begin position="56"/>
        <end position="69"/>
    </location>
</feature>
<keyword evidence="3" id="KW-1185">Reference proteome</keyword>
<name>A0A0D2A2J5_9PEZI</name>
<feature type="compositionally biased region" description="Polar residues" evidence="1">
    <location>
        <begin position="728"/>
        <end position="739"/>
    </location>
</feature>
<protein>
    <submittedName>
        <fullName evidence="2">Uncharacterized protein</fullName>
    </submittedName>
</protein>
<feature type="compositionally biased region" description="Basic and acidic residues" evidence="1">
    <location>
        <begin position="616"/>
        <end position="626"/>
    </location>
</feature>
<feature type="compositionally biased region" description="Polar residues" evidence="1">
    <location>
        <begin position="1297"/>
        <end position="1316"/>
    </location>
</feature>
<dbReference type="GeneID" id="27315892"/>
<dbReference type="VEuPathDB" id="FungiDB:PV09_07919"/>
<feature type="compositionally biased region" description="Acidic residues" evidence="1">
    <location>
        <begin position="1265"/>
        <end position="1276"/>
    </location>
</feature>
<feature type="region of interest" description="Disordered" evidence="1">
    <location>
        <begin position="616"/>
        <end position="877"/>
    </location>
</feature>
<evidence type="ECO:0000256" key="1">
    <source>
        <dbReference type="SAM" id="MobiDB-lite"/>
    </source>
</evidence>
<feature type="compositionally biased region" description="Low complexity" evidence="1">
    <location>
        <begin position="837"/>
        <end position="856"/>
    </location>
</feature>
<feature type="region of interest" description="Disordered" evidence="1">
    <location>
        <begin position="1"/>
        <end position="30"/>
    </location>
</feature>
<feature type="compositionally biased region" description="Basic and acidic residues" evidence="1">
    <location>
        <begin position="920"/>
        <end position="930"/>
    </location>
</feature>
<dbReference type="HOGENOM" id="CLU_002643_0_0_1"/>
<feature type="compositionally biased region" description="Polar residues" evidence="1">
    <location>
        <begin position="1347"/>
        <end position="1358"/>
    </location>
</feature>
<evidence type="ECO:0000313" key="2">
    <source>
        <dbReference type="EMBL" id="KIW00565.1"/>
    </source>
</evidence>
<organism evidence="2 3">
    <name type="scientific">Verruconis gallopava</name>
    <dbReference type="NCBI Taxonomy" id="253628"/>
    <lineage>
        <taxon>Eukaryota</taxon>
        <taxon>Fungi</taxon>
        <taxon>Dikarya</taxon>
        <taxon>Ascomycota</taxon>
        <taxon>Pezizomycotina</taxon>
        <taxon>Dothideomycetes</taxon>
        <taxon>Pleosporomycetidae</taxon>
        <taxon>Venturiales</taxon>
        <taxon>Sympoventuriaceae</taxon>
        <taxon>Verruconis</taxon>
    </lineage>
</organism>
<feature type="compositionally biased region" description="Low complexity" evidence="1">
    <location>
        <begin position="77"/>
        <end position="89"/>
    </location>
</feature>
<feature type="compositionally biased region" description="Polar residues" evidence="1">
    <location>
        <begin position="238"/>
        <end position="253"/>
    </location>
</feature>
<feature type="region of interest" description="Disordered" evidence="1">
    <location>
        <begin position="271"/>
        <end position="404"/>
    </location>
</feature>
<dbReference type="OrthoDB" id="5423926at2759"/>
<dbReference type="InParanoid" id="A0A0D2A2J5"/>
<accession>A0A0D2A2J5</accession>
<feature type="region of interest" description="Disordered" evidence="1">
    <location>
        <begin position="52"/>
        <end position="253"/>
    </location>
</feature>
<sequence length="1496" mass="158557">MFHRRNKVSAHAPAIRHSGPPQASAAASSAATLAFLSNQKSNPSLSAAAAAAALRSNPQSPTNVANVQTKRLERRGSASSSHAGGSPHPALERRASLTERQLRSPSPGRKAASVTRETSTPPIPPLPAGVERSASGRVRSSSLEPKPSLRVESPPPTKPGGRGVSLDRISTQPTSPRALASAPTLPGVSEYAELAQRSSINFSRPMSPAPKSPTAPVQTASPTPGAGKTGWFAGPVVSTGQPRKSSDSITPTSAVTIPAHEVSGIQVGLQGVADKPVKKKKKRLSAGGNQGSHLKLGTMDLTGTAVEQSPREVASPQSAQEPGSPTTATTASYTASESGRSSIDSGSDVSFAHGDGPKTRAGSLLARQPSLIDEAPEYEGQHERANTRKKVEGMPPKPALSTDAPKAVAITAPEPIPAPVIQPMADAPADADGSASTGKASTGHRALSSSPTRSAHFSPKPEILNGIKHHPPGRSVSPAKSALKHSPSSSIRTASPDVRMASAPSSEVGSEAAGITSSAARKKANRVSFDETPVIVTAGLQSSRYASQSPSRTRDPLDDNEEFNDIMAPRPALPSFGSVRGRKLDDERTGSPVTTSKPLGHSLDHGLGGILVHDFARKGSGQRDENLPLAPEVTTVEGTGYESDSQSESSDRMSSFDTSPSIATPEPMSSEKDPAPKGISEAAEMAQISHEHAASNGTPGALLEQSAAQHSIVDVKEPSPKAQRQETDLQTQPTSTIASPTIVVQPATPAADTEEEKKAFIMPGSFPAAWDDENLEPEPTRTAMPAQVEQGPSSTVATPQLSHGESDTESDSSSIWSDAEEDLPSGPGGFASLNAIVDSPSPVVKSEPVPSLSLSKHAPQASEDELRRAEVPPSPTAAQWDAATAYWRSLNEQQKKELERQAMQSSQVDEVPRPATPTHTLEKSGQEPKLESPIAFISEESPTAPRQKKETKLRTSMRQNQAMSSDDDAPRMLKKTMRNNVRESSAAAKGSVGGEQRVLRTSMRGSPPQVRPDSTRRHSSGLEMSKWSQEGQSRPADVAQNGRPRTAGGAPANPKPVLKNAPGVPPAPTLRRQGSDESVSSFRRQRVSSPARRNGVVTMRRSMRNTGTTVPVEQRPQSPVTKIKKAGRFNLRSLSPVGRQPMDSPKMRPSMRTSGSEVGTSPTSLRTPDSKKSRLKSPTRLGFGRSKKLKEQEMLSTLPSSDVTAPSLPAIKSRIPADSDSDDDDDLPRSTFVSRFADSDDELDNTQQGKSLAPVRGIPRKAGDDDGDSTDLEDSDNERPKKIPPVPSLKDVDTAHGKTTTLTNGNRPNSILSSGSLRKGEAGLASSVHAPTPDRPRLQKRRLSWLSIGSNRRSSSVPPISLATPPTPSRDNDVATQKPKLLRRSTPTGLPLISEDSNWPLPNDVGNDTRPSTAEGPGTALRSRTMRRPDVGKRRSTADYVGSERTAVEESVYGDDRPPTIKKVGFSFDNTEPVYSIRTGRKKKFGALRKMFRLND</sequence>
<dbReference type="Proteomes" id="UP000053259">
    <property type="component" value="Unassembled WGS sequence"/>
</dbReference>
<feature type="compositionally biased region" description="Basic and acidic residues" evidence="1">
    <location>
        <begin position="713"/>
        <end position="727"/>
    </location>
</feature>
<dbReference type="RefSeq" id="XP_016210434.1">
    <property type="nucleotide sequence ID" value="XM_016361752.1"/>
</dbReference>
<feature type="compositionally biased region" description="Basic and acidic residues" evidence="1">
    <location>
        <begin position="379"/>
        <end position="392"/>
    </location>
</feature>
<feature type="compositionally biased region" description="Polar residues" evidence="1">
    <location>
        <begin position="1104"/>
        <end position="1120"/>
    </location>
</feature>
<gene>
    <name evidence="2" type="ORF">PV09_07919</name>
</gene>
<feature type="compositionally biased region" description="Polar residues" evidence="1">
    <location>
        <begin position="1151"/>
        <end position="1167"/>
    </location>
</feature>
<feature type="compositionally biased region" description="Basic and acidic residues" evidence="1">
    <location>
        <begin position="90"/>
        <end position="102"/>
    </location>
</feature>
<feature type="compositionally biased region" description="Polar residues" evidence="1">
    <location>
        <begin position="954"/>
        <end position="964"/>
    </location>
</feature>
<feature type="region of interest" description="Disordered" evidence="1">
    <location>
        <begin position="891"/>
        <end position="1441"/>
    </location>
</feature>
<evidence type="ECO:0000313" key="3">
    <source>
        <dbReference type="Proteomes" id="UP000053259"/>
    </source>
</evidence>
<feature type="compositionally biased region" description="Low complexity" evidence="1">
    <location>
        <begin position="643"/>
        <end position="661"/>
    </location>
</feature>
<feature type="compositionally biased region" description="Polar residues" evidence="1">
    <location>
        <begin position="539"/>
        <end position="551"/>
    </location>
</feature>
<dbReference type="EMBL" id="KN847562">
    <property type="protein sequence ID" value="KIW00565.1"/>
    <property type="molecule type" value="Genomic_DNA"/>
</dbReference>
<reference evidence="2 3" key="1">
    <citation type="submission" date="2015-01" db="EMBL/GenBank/DDBJ databases">
        <title>The Genome Sequence of Ochroconis gallopava CBS43764.</title>
        <authorList>
            <consortium name="The Broad Institute Genomics Platform"/>
            <person name="Cuomo C."/>
            <person name="de Hoog S."/>
            <person name="Gorbushina A."/>
            <person name="Stielow B."/>
            <person name="Teixiera M."/>
            <person name="Abouelleil A."/>
            <person name="Chapman S.B."/>
            <person name="Priest M."/>
            <person name="Young S.K."/>
            <person name="Wortman J."/>
            <person name="Nusbaum C."/>
            <person name="Birren B."/>
        </authorList>
    </citation>
    <scope>NUCLEOTIDE SEQUENCE [LARGE SCALE GENOMIC DNA]</scope>
    <source>
        <strain evidence="2 3">CBS 43764</strain>
    </source>
</reference>
<feature type="compositionally biased region" description="Polar residues" evidence="1">
    <location>
        <begin position="1194"/>
        <end position="1204"/>
    </location>
</feature>
<feature type="compositionally biased region" description="Low complexity" evidence="1">
    <location>
        <begin position="324"/>
        <end position="350"/>
    </location>
</feature>
<feature type="compositionally biased region" description="Basic and acidic residues" evidence="1">
    <location>
        <begin position="1427"/>
        <end position="1437"/>
    </location>
</feature>